<keyword evidence="1" id="KW-0812">Transmembrane</keyword>
<proteinExistence type="predicted"/>
<keyword evidence="1" id="KW-0472">Membrane</keyword>
<evidence type="ECO:0000256" key="1">
    <source>
        <dbReference type="SAM" id="Phobius"/>
    </source>
</evidence>
<organism evidence="2 3">
    <name type="scientific">Mycobacteroides franklinii</name>
    <dbReference type="NCBI Taxonomy" id="948102"/>
    <lineage>
        <taxon>Bacteria</taxon>
        <taxon>Bacillati</taxon>
        <taxon>Actinomycetota</taxon>
        <taxon>Actinomycetes</taxon>
        <taxon>Mycobacteriales</taxon>
        <taxon>Mycobacteriaceae</taxon>
        <taxon>Mycobacteroides</taxon>
    </lineage>
</organism>
<dbReference type="RefSeq" id="WP_083069939.1">
    <property type="nucleotide sequence ID" value="NZ_MAFQ01000014.1"/>
</dbReference>
<reference evidence="2 3" key="1">
    <citation type="journal article" date="2019" name="Sci. Rep.">
        <title>Extended insight into the Mycobacterium chelonae-abscessus complex through whole genome sequencing of Mycobacterium salmoniphilum outbreak and Mycobacterium salmoniphilum-like strains.</title>
        <authorList>
            <person name="Behra P.R.K."/>
            <person name="Das S."/>
            <person name="Pettersson B.M.F."/>
            <person name="Shirreff L."/>
            <person name="DuCote T."/>
            <person name="Jacobsson K.G."/>
            <person name="Ennis D.G."/>
            <person name="Kirsebom L.A."/>
        </authorList>
    </citation>
    <scope>NUCLEOTIDE SEQUENCE [LARGE SCALE GENOMIC DNA]</scope>
    <source>
        <strain evidence="2 3">DSM 45524</strain>
    </source>
</reference>
<dbReference type="EMBL" id="RXLR01000024">
    <property type="protein sequence ID" value="TDH18024.1"/>
    <property type="molecule type" value="Genomic_DNA"/>
</dbReference>
<comment type="caution">
    <text evidence="2">The sequence shown here is derived from an EMBL/GenBank/DDBJ whole genome shotgun (WGS) entry which is preliminary data.</text>
</comment>
<name>A0A4R5P4Q9_9MYCO</name>
<dbReference type="Proteomes" id="UP000295627">
    <property type="component" value="Unassembled WGS sequence"/>
</dbReference>
<sequence length="123" mass="12702">MKAMALIGAVLLLMGAMFLAFVMSLVSVLVNNLVIFGFIALGALLVVAYRQSKEGQAAKAKAAPAATADPGLLTVWDPYTGQYLQVQAVLRADGSTVYMPLVPVTPAGTVSAPAIGASGWAHR</sequence>
<protein>
    <submittedName>
        <fullName evidence="2">Uncharacterized protein</fullName>
    </submittedName>
</protein>
<evidence type="ECO:0000313" key="3">
    <source>
        <dbReference type="Proteomes" id="UP000295627"/>
    </source>
</evidence>
<evidence type="ECO:0000313" key="2">
    <source>
        <dbReference type="EMBL" id="TDH18024.1"/>
    </source>
</evidence>
<gene>
    <name evidence="2" type="ORF">EJ571_25190</name>
</gene>
<accession>A0A4R5P4Q9</accession>
<feature type="transmembrane region" description="Helical" evidence="1">
    <location>
        <begin position="30"/>
        <end position="49"/>
    </location>
</feature>
<keyword evidence="1" id="KW-1133">Transmembrane helix</keyword>
<dbReference type="AlphaFoldDB" id="A0A4R5P4Q9"/>